<name>A0A1M7Z985_9BACT</name>
<proteinExistence type="predicted"/>
<dbReference type="Proteomes" id="UP000184609">
    <property type="component" value="Unassembled WGS sequence"/>
</dbReference>
<gene>
    <name evidence="1" type="ORF">SAMN04488108_1290</name>
</gene>
<evidence type="ECO:0000313" key="1">
    <source>
        <dbReference type="EMBL" id="SHO61362.1"/>
    </source>
</evidence>
<reference evidence="2" key="1">
    <citation type="submission" date="2016-12" db="EMBL/GenBank/DDBJ databases">
        <authorList>
            <person name="Varghese N."/>
            <person name="Submissions S."/>
        </authorList>
    </citation>
    <scope>NUCLEOTIDE SEQUENCE [LARGE SCALE GENOMIC DNA]</scope>
    <source>
        <strain evidence="2">DSM 25035</strain>
    </source>
</reference>
<evidence type="ECO:0000313" key="2">
    <source>
        <dbReference type="Proteomes" id="UP000184609"/>
    </source>
</evidence>
<dbReference type="AlphaFoldDB" id="A0A1M7Z985"/>
<dbReference type="STRING" id="1073327.SAMN04488108_1290"/>
<accession>A0A1M7Z985</accession>
<protein>
    <submittedName>
        <fullName evidence="1">Uncharacterized protein</fullName>
    </submittedName>
</protein>
<dbReference type="EMBL" id="FRXN01000002">
    <property type="protein sequence ID" value="SHO61362.1"/>
    <property type="molecule type" value="Genomic_DNA"/>
</dbReference>
<organism evidence="1 2">
    <name type="scientific">Algoriphagus zhangzhouensis</name>
    <dbReference type="NCBI Taxonomy" id="1073327"/>
    <lineage>
        <taxon>Bacteria</taxon>
        <taxon>Pseudomonadati</taxon>
        <taxon>Bacteroidota</taxon>
        <taxon>Cytophagia</taxon>
        <taxon>Cytophagales</taxon>
        <taxon>Cyclobacteriaceae</taxon>
        <taxon>Algoriphagus</taxon>
    </lineage>
</organism>
<sequence length="52" mass="6248">MDFPVLNKSRLKNIKNAILSIKKYKSLFLKLGFIKIKFHKFKPYINFKMNSL</sequence>
<keyword evidence="2" id="KW-1185">Reference proteome</keyword>